<evidence type="ECO:0000313" key="6">
    <source>
        <dbReference type="EMBL" id="MCO7543737.1"/>
    </source>
</evidence>
<sequence>MKDIPNYALYGERARPAWQDMLHLEWINERSELHQREIKPHQHDSLLQILYIRSGVGEVSLENSRMPFEAPCLILLPRRTVHAFTYSQDCDGPVITAAQRPLESMAGILSSELLAMIQRPRVFQLPWQANGEEPIWPLFRLIEEEADSPERGNVAAGHALLLALLMRIARLEAPAPAQPISNPRHVAVLNRFRELVDAHFRNHWSLARYAETLGVTPTTLGRICRNELGESPTSVINERTIREAQRQLAYTEREIKQIAHELGFADSAYFSRYFRKHAGQKPSEFRIAFRRVGS</sequence>
<gene>
    <name evidence="6" type="ORF">NJF43_03085</name>
</gene>
<dbReference type="PANTHER" id="PTHR43280">
    <property type="entry name" value="ARAC-FAMILY TRANSCRIPTIONAL REGULATOR"/>
    <property type="match status" value="1"/>
</dbReference>
<evidence type="ECO:0000313" key="7">
    <source>
        <dbReference type="Proteomes" id="UP001165292"/>
    </source>
</evidence>
<keyword evidence="4" id="KW-0804">Transcription</keyword>
<reference evidence="6" key="1">
    <citation type="submission" date="2022-06" db="EMBL/GenBank/DDBJ databases">
        <title>Detection of beta-lactamases in bacteria of animal origin.</title>
        <authorList>
            <person name="Mlynarcik P."/>
            <person name="Zdarska V."/>
            <person name="Chudobova H."/>
            <person name="Prochazkova P."/>
            <person name="Hricova K."/>
            <person name="Mezerova K."/>
            <person name="Bardon J."/>
            <person name="Dolejska M."/>
            <person name="Sukkar I."/>
            <person name="Kolar M."/>
        </authorList>
    </citation>
    <scope>NUCLEOTIDE SEQUENCE</scope>
    <source>
        <strain evidence="6">S 300-3</strain>
    </source>
</reference>
<dbReference type="GO" id="GO:0003700">
    <property type="term" value="F:DNA-binding transcription factor activity"/>
    <property type="evidence" value="ECO:0007669"/>
    <property type="project" value="InterPro"/>
</dbReference>
<organism evidence="6 7">
    <name type="scientific">Stutzerimonas nitrititolerans</name>
    <dbReference type="NCBI Taxonomy" id="2482751"/>
    <lineage>
        <taxon>Bacteria</taxon>
        <taxon>Pseudomonadati</taxon>
        <taxon>Pseudomonadota</taxon>
        <taxon>Gammaproteobacteria</taxon>
        <taxon>Pseudomonadales</taxon>
        <taxon>Pseudomonadaceae</taxon>
        <taxon>Stutzerimonas</taxon>
    </lineage>
</organism>
<proteinExistence type="predicted"/>
<dbReference type="SUPFAM" id="SSF51182">
    <property type="entry name" value="RmlC-like cupins"/>
    <property type="match status" value="1"/>
</dbReference>
<keyword evidence="2" id="KW-0238">DNA-binding</keyword>
<dbReference type="Gene3D" id="2.60.120.10">
    <property type="entry name" value="Jelly Rolls"/>
    <property type="match status" value="1"/>
</dbReference>
<evidence type="ECO:0000256" key="2">
    <source>
        <dbReference type="ARBA" id="ARBA00023125"/>
    </source>
</evidence>
<evidence type="ECO:0000256" key="1">
    <source>
        <dbReference type="ARBA" id="ARBA00023015"/>
    </source>
</evidence>
<comment type="caution">
    <text evidence="6">The sequence shown here is derived from an EMBL/GenBank/DDBJ whole genome shotgun (WGS) entry which is preliminary data.</text>
</comment>
<dbReference type="InterPro" id="IPR047264">
    <property type="entry name" value="Cupin_HpaA-like_N"/>
</dbReference>
<protein>
    <submittedName>
        <fullName evidence="6">Helix-turn-helix domain-containing protein</fullName>
    </submittedName>
</protein>
<accession>A0AA41WFZ7</accession>
<dbReference type="EMBL" id="JAMYBS010000002">
    <property type="protein sequence ID" value="MCO7543737.1"/>
    <property type="molecule type" value="Genomic_DNA"/>
</dbReference>
<dbReference type="InterPro" id="IPR009057">
    <property type="entry name" value="Homeodomain-like_sf"/>
</dbReference>
<dbReference type="RefSeq" id="WP_253162258.1">
    <property type="nucleotide sequence ID" value="NZ_JAMYBS010000002.1"/>
</dbReference>
<evidence type="ECO:0000256" key="3">
    <source>
        <dbReference type="ARBA" id="ARBA00023159"/>
    </source>
</evidence>
<dbReference type="PROSITE" id="PS01124">
    <property type="entry name" value="HTH_ARAC_FAMILY_2"/>
    <property type="match status" value="1"/>
</dbReference>
<evidence type="ECO:0000256" key="4">
    <source>
        <dbReference type="ARBA" id="ARBA00023163"/>
    </source>
</evidence>
<dbReference type="InterPro" id="IPR018060">
    <property type="entry name" value="HTH_AraC"/>
</dbReference>
<feature type="domain" description="HTH araC/xylS-type" evidence="5">
    <location>
        <begin position="190"/>
        <end position="288"/>
    </location>
</feature>
<dbReference type="AlphaFoldDB" id="A0AA41WFZ7"/>
<dbReference type="Proteomes" id="UP001165292">
    <property type="component" value="Unassembled WGS sequence"/>
</dbReference>
<keyword evidence="1" id="KW-0805">Transcription regulation</keyword>
<dbReference type="InterPro" id="IPR003313">
    <property type="entry name" value="AraC-bd"/>
</dbReference>
<dbReference type="InterPro" id="IPR011051">
    <property type="entry name" value="RmlC_Cupin_sf"/>
</dbReference>
<dbReference type="Pfam" id="PF12833">
    <property type="entry name" value="HTH_18"/>
    <property type="match status" value="1"/>
</dbReference>
<dbReference type="InterPro" id="IPR020449">
    <property type="entry name" value="Tscrpt_reg_AraC-type_HTH"/>
</dbReference>
<dbReference type="CDD" id="cd06999">
    <property type="entry name" value="cupin_HpaA-like_N"/>
    <property type="match status" value="1"/>
</dbReference>
<evidence type="ECO:0000259" key="5">
    <source>
        <dbReference type="PROSITE" id="PS01124"/>
    </source>
</evidence>
<keyword evidence="3" id="KW-0010">Activator</keyword>
<dbReference type="SMART" id="SM00342">
    <property type="entry name" value="HTH_ARAC"/>
    <property type="match status" value="1"/>
</dbReference>
<dbReference type="SUPFAM" id="SSF46689">
    <property type="entry name" value="Homeodomain-like"/>
    <property type="match status" value="1"/>
</dbReference>
<name>A0AA41WFZ7_9GAMM</name>
<dbReference type="PRINTS" id="PR00032">
    <property type="entry name" value="HTHARAC"/>
</dbReference>
<dbReference type="InterPro" id="IPR014710">
    <property type="entry name" value="RmlC-like_jellyroll"/>
</dbReference>
<dbReference type="GO" id="GO:0043565">
    <property type="term" value="F:sequence-specific DNA binding"/>
    <property type="evidence" value="ECO:0007669"/>
    <property type="project" value="InterPro"/>
</dbReference>
<dbReference type="Pfam" id="PF02311">
    <property type="entry name" value="AraC_binding"/>
    <property type="match status" value="1"/>
</dbReference>
<dbReference type="PANTHER" id="PTHR43280:SF32">
    <property type="entry name" value="TRANSCRIPTIONAL REGULATORY PROTEIN"/>
    <property type="match status" value="1"/>
</dbReference>
<dbReference type="Gene3D" id="1.10.10.60">
    <property type="entry name" value="Homeodomain-like"/>
    <property type="match status" value="1"/>
</dbReference>